<dbReference type="AlphaFoldDB" id="A0AAU8LY36"/>
<proteinExistence type="predicted"/>
<protein>
    <submittedName>
        <fullName evidence="1">Uncharacterized protein</fullName>
    </submittedName>
</protein>
<evidence type="ECO:0000313" key="1">
    <source>
        <dbReference type="EMBL" id="XCN74118.1"/>
    </source>
</evidence>
<gene>
    <name evidence="1" type="ORF">Q3M24_05010</name>
</gene>
<accession>A0AAU8LY36</accession>
<organism evidence="1">
    <name type="scientific">Candidatus Electrothrix aestuarii</name>
    <dbReference type="NCBI Taxonomy" id="3062594"/>
    <lineage>
        <taxon>Bacteria</taxon>
        <taxon>Pseudomonadati</taxon>
        <taxon>Thermodesulfobacteriota</taxon>
        <taxon>Desulfobulbia</taxon>
        <taxon>Desulfobulbales</taxon>
        <taxon>Desulfobulbaceae</taxon>
        <taxon>Candidatus Electrothrix</taxon>
    </lineage>
</organism>
<name>A0AAU8LY36_9BACT</name>
<dbReference type="KEGG" id="eaj:Q3M24_05010"/>
<reference evidence="1" key="2">
    <citation type="submission" date="2024-06" db="EMBL/GenBank/DDBJ databases">
        <authorList>
            <person name="Plum-Jensen L.E."/>
            <person name="Schramm A."/>
            <person name="Marshall I.P.G."/>
        </authorList>
    </citation>
    <scope>NUCLEOTIDE SEQUENCE</scope>
    <source>
        <strain evidence="1">Rat1</strain>
    </source>
</reference>
<dbReference type="EMBL" id="CP159373">
    <property type="protein sequence ID" value="XCN74118.1"/>
    <property type="molecule type" value="Genomic_DNA"/>
</dbReference>
<reference evidence="1" key="1">
    <citation type="journal article" date="2024" name="Syst. Appl. Microbiol.">
        <title>First single-strain enrichments of Electrothrix cable bacteria, description of E. aestuarii sp. nov. and E. rattekaaiensis sp. nov., and proposal of a cable bacteria taxonomy following the rules of the SeqCode.</title>
        <authorList>
            <person name="Plum-Jensen L.E."/>
            <person name="Schramm A."/>
            <person name="Marshall I.P.G."/>
        </authorList>
    </citation>
    <scope>NUCLEOTIDE SEQUENCE</scope>
    <source>
        <strain evidence="1">Rat1</strain>
    </source>
</reference>
<sequence>MYVDIEDWKNGWYGIELGLAPAEIDELISLLQMIKDDPDQHFHISSEYKGEGGVGDIEVYVNDGREPNNMFLGGKALGPGDDISVA</sequence>